<evidence type="ECO:0000256" key="1">
    <source>
        <dbReference type="ARBA" id="ARBA00038215"/>
    </source>
</evidence>
<proteinExistence type="inferred from homology"/>
<organism evidence="4 5">
    <name type="scientific">Fusarium kuroshium</name>
    <dbReference type="NCBI Taxonomy" id="2010991"/>
    <lineage>
        <taxon>Eukaryota</taxon>
        <taxon>Fungi</taxon>
        <taxon>Dikarya</taxon>
        <taxon>Ascomycota</taxon>
        <taxon>Pezizomycotina</taxon>
        <taxon>Sordariomycetes</taxon>
        <taxon>Hypocreomycetidae</taxon>
        <taxon>Hypocreales</taxon>
        <taxon>Nectriaceae</taxon>
        <taxon>Fusarium</taxon>
        <taxon>Fusarium solani species complex</taxon>
    </lineage>
</organism>
<evidence type="ECO:0000313" key="4">
    <source>
        <dbReference type="EMBL" id="RMJ10546.1"/>
    </source>
</evidence>
<dbReference type="Pfam" id="PF00144">
    <property type="entry name" value="Beta-lactamase"/>
    <property type="match status" value="1"/>
</dbReference>
<evidence type="ECO:0000259" key="3">
    <source>
        <dbReference type="Pfam" id="PF00144"/>
    </source>
</evidence>
<evidence type="ECO:0000313" key="5">
    <source>
        <dbReference type="Proteomes" id="UP000277212"/>
    </source>
</evidence>
<dbReference type="InterPro" id="IPR012338">
    <property type="entry name" value="Beta-lactam/transpept-like"/>
</dbReference>
<feature type="signal peptide" evidence="2">
    <location>
        <begin position="1"/>
        <end position="18"/>
    </location>
</feature>
<dbReference type="EMBL" id="NKUJ01000199">
    <property type="protein sequence ID" value="RMJ10546.1"/>
    <property type="molecule type" value="Genomic_DNA"/>
</dbReference>
<comment type="caution">
    <text evidence="4">The sequence shown here is derived from an EMBL/GenBank/DDBJ whole genome shotgun (WGS) entry which is preliminary data.</text>
</comment>
<dbReference type="AlphaFoldDB" id="A0A3M2RZ14"/>
<protein>
    <recommendedName>
        <fullName evidence="3">Beta-lactamase-related domain-containing protein</fullName>
    </recommendedName>
</protein>
<dbReference type="STRING" id="2010991.A0A3M2RZ14"/>
<reference evidence="4 5" key="1">
    <citation type="submission" date="2017-06" db="EMBL/GenBank/DDBJ databases">
        <title>Comparative genomic analysis of Ambrosia Fusariam Clade fungi.</title>
        <authorList>
            <person name="Stajich J.E."/>
            <person name="Carrillo J."/>
            <person name="Kijimoto T."/>
            <person name="Eskalen A."/>
            <person name="O'Donnell K."/>
            <person name="Kasson M."/>
        </authorList>
    </citation>
    <scope>NUCLEOTIDE SEQUENCE [LARGE SCALE GENOMIC DNA]</scope>
    <source>
        <strain evidence="4">UCR3666</strain>
    </source>
</reference>
<feature type="chain" id="PRO_5018231766" description="Beta-lactamase-related domain-containing protein" evidence="2">
    <location>
        <begin position="19"/>
        <end position="128"/>
    </location>
</feature>
<keyword evidence="5" id="KW-1185">Reference proteome</keyword>
<accession>A0A3M2RZ14</accession>
<dbReference type="Proteomes" id="UP000277212">
    <property type="component" value="Unassembled WGS sequence"/>
</dbReference>
<dbReference type="InterPro" id="IPR001466">
    <property type="entry name" value="Beta-lactam-related"/>
</dbReference>
<dbReference type="OrthoDB" id="5946976at2759"/>
<feature type="domain" description="Beta-lactamase-related" evidence="3">
    <location>
        <begin position="48"/>
        <end position="109"/>
    </location>
</feature>
<gene>
    <name evidence="4" type="ORF">CDV36_009820</name>
</gene>
<dbReference type="PANTHER" id="PTHR46825:SF9">
    <property type="entry name" value="BETA-LACTAMASE-RELATED DOMAIN-CONTAINING PROTEIN"/>
    <property type="match status" value="1"/>
</dbReference>
<evidence type="ECO:0000256" key="2">
    <source>
        <dbReference type="SAM" id="SignalP"/>
    </source>
</evidence>
<keyword evidence="2" id="KW-0732">Signal</keyword>
<dbReference type="SUPFAM" id="SSF56601">
    <property type="entry name" value="beta-lactamase/transpeptidase-like"/>
    <property type="match status" value="1"/>
</dbReference>
<comment type="similarity">
    <text evidence="1">Belongs to the peptidase S12 family.</text>
</comment>
<dbReference type="InterPro" id="IPR050491">
    <property type="entry name" value="AmpC-like"/>
</dbReference>
<sequence length="128" mass="14228">MRPFLALHVACLAHLVSSQQIPLNEQQQLSESTDHDDSNDVPIADAAFEQYVRDKMARWHAPGLAMAILDGNKTWTRGFGYASLDREPVTPSTLFYCGSMTKSFTAAAVTPCRPVPRLRRHPMVNACI</sequence>
<dbReference type="Gene3D" id="3.40.710.10">
    <property type="entry name" value="DD-peptidase/beta-lactamase superfamily"/>
    <property type="match status" value="1"/>
</dbReference>
<name>A0A3M2RZ14_9HYPO</name>
<dbReference type="PANTHER" id="PTHR46825">
    <property type="entry name" value="D-ALANYL-D-ALANINE-CARBOXYPEPTIDASE/ENDOPEPTIDASE AMPH"/>
    <property type="match status" value="1"/>
</dbReference>